<feature type="transmembrane region" description="Helical" evidence="1">
    <location>
        <begin position="224"/>
        <end position="242"/>
    </location>
</feature>
<organism evidence="2 3">
    <name type="scientific">Mycena albidolilacea</name>
    <dbReference type="NCBI Taxonomy" id="1033008"/>
    <lineage>
        <taxon>Eukaryota</taxon>
        <taxon>Fungi</taxon>
        <taxon>Dikarya</taxon>
        <taxon>Basidiomycota</taxon>
        <taxon>Agaricomycotina</taxon>
        <taxon>Agaricomycetes</taxon>
        <taxon>Agaricomycetidae</taxon>
        <taxon>Agaricales</taxon>
        <taxon>Marasmiineae</taxon>
        <taxon>Mycenaceae</taxon>
        <taxon>Mycena</taxon>
    </lineage>
</organism>
<gene>
    <name evidence="2" type="ORF">DFH08DRAFT_936583</name>
</gene>
<reference evidence="2" key="1">
    <citation type="submission" date="2023-03" db="EMBL/GenBank/DDBJ databases">
        <title>Massive genome expansion in bonnet fungi (Mycena s.s.) driven by repeated elements and novel gene families across ecological guilds.</title>
        <authorList>
            <consortium name="Lawrence Berkeley National Laboratory"/>
            <person name="Harder C.B."/>
            <person name="Miyauchi S."/>
            <person name="Viragh M."/>
            <person name="Kuo A."/>
            <person name="Thoen E."/>
            <person name="Andreopoulos B."/>
            <person name="Lu D."/>
            <person name="Skrede I."/>
            <person name="Drula E."/>
            <person name="Henrissat B."/>
            <person name="Morin E."/>
            <person name="Kohler A."/>
            <person name="Barry K."/>
            <person name="LaButti K."/>
            <person name="Morin E."/>
            <person name="Salamov A."/>
            <person name="Lipzen A."/>
            <person name="Mereny Z."/>
            <person name="Hegedus B."/>
            <person name="Baldrian P."/>
            <person name="Stursova M."/>
            <person name="Weitz H."/>
            <person name="Taylor A."/>
            <person name="Grigoriev I.V."/>
            <person name="Nagy L.G."/>
            <person name="Martin F."/>
            <person name="Kauserud H."/>
        </authorList>
    </citation>
    <scope>NUCLEOTIDE SEQUENCE</scope>
    <source>
        <strain evidence="2">CBHHK002</strain>
    </source>
</reference>
<dbReference type="EMBL" id="JARIHO010000018">
    <property type="protein sequence ID" value="KAJ7347762.1"/>
    <property type="molecule type" value="Genomic_DNA"/>
</dbReference>
<keyword evidence="1" id="KW-0812">Transmembrane</keyword>
<evidence type="ECO:0000313" key="2">
    <source>
        <dbReference type="EMBL" id="KAJ7347762.1"/>
    </source>
</evidence>
<evidence type="ECO:0000313" key="3">
    <source>
        <dbReference type="Proteomes" id="UP001218218"/>
    </source>
</evidence>
<feature type="transmembrane region" description="Helical" evidence="1">
    <location>
        <begin position="24"/>
        <end position="43"/>
    </location>
</feature>
<proteinExistence type="predicted"/>
<sequence length="243" mass="27642">MCDTSHILQSSALLWTLSLIPGSILPYLALGVTSTYIIIYALGHNFPSARLDRVNVERCDHRRGRTFDSRKDKVHTGLFSPGQGQNSIPTTVVSRVARRGYTRLAHINAPRIWRSRTGLNAVNGMSSRNKLAVSKLRSRLLETRNIPGWKDYLRDMITILHGLAMLECEVRDIQAFLLVLLEVSHQRKLAQDIHKNQEIFNGTVHPQYSSTCLTMKFNLIRMKLLLNYTSNAFYMLSCTLILC</sequence>
<dbReference type="AlphaFoldDB" id="A0AAD7ER96"/>
<protein>
    <submittedName>
        <fullName evidence="2">Uncharacterized protein</fullName>
    </submittedName>
</protein>
<keyword evidence="1" id="KW-0472">Membrane</keyword>
<keyword evidence="3" id="KW-1185">Reference proteome</keyword>
<comment type="caution">
    <text evidence="2">The sequence shown here is derived from an EMBL/GenBank/DDBJ whole genome shotgun (WGS) entry which is preliminary data.</text>
</comment>
<keyword evidence="1" id="KW-1133">Transmembrane helix</keyword>
<evidence type="ECO:0000256" key="1">
    <source>
        <dbReference type="SAM" id="Phobius"/>
    </source>
</evidence>
<dbReference type="Proteomes" id="UP001218218">
    <property type="component" value="Unassembled WGS sequence"/>
</dbReference>
<name>A0AAD7ER96_9AGAR</name>
<accession>A0AAD7ER96</accession>